<comment type="caution">
    <text evidence="1">The sequence shown here is derived from an EMBL/GenBank/DDBJ whole genome shotgun (WGS) entry which is preliminary data.</text>
</comment>
<sequence>MTSLLMPASTLMNFISVQRQYTIVPNTWPHHVIYSNQLFLANWTQYLILPLPLPCHHLHRQLKNLLNQGQFGFSSNVQPRLLPWLRAAQQHQETHHPATQV</sequence>
<gene>
    <name evidence="1" type="ORF">PXEA_LOCUS15567</name>
</gene>
<dbReference type="EMBL" id="CAAALY010054811">
    <property type="protein sequence ID" value="VEL22127.1"/>
    <property type="molecule type" value="Genomic_DNA"/>
</dbReference>
<reference evidence="1" key="1">
    <citation type="submission" date="2018-11" db="EMBL/GenBank/DDBJ databases">
        <authorList>
            <consortium name="Pathogen Informatics"/>
        </authorList>
    </citation>
    <scope>NUCLEOTIDE SEQUENCE</scope>
</reference>
<dbReference type="Proteomes" id="UP000784294">
    <property type="component" value="Unassembled WGS sequence"/>
</dbReference>
<accession>A0A448WWP2</accession>
<evidence type="ECO:0000313" key="1">
    <source>
        <dbReference type="EMBL" id="VEL22127.1"/>
    </source>
</evidence>
<evidence type="ECO:0000313" key="2">
    <source>
        <dbReference type="Proteomes" id="UP000784294"/>
    </source>
</evidence>
<protein>
    <submittedName>
        <fullName evidence="1">Uncharacterized protein</fullName>
    </submittedName>
</protein>
<name>A0A448WWP2_9PLAT</name>
<proteinExistence type="predicted"/>
<organism evidence="1 2">
    <name type="scientific">Protopolystoma xenopodis</name>
    <dbReference type="NCBI Taxonomy" id="117903"/>
    <lineage>
        <taxon>Eukaryota</taxon>
        <taxon>Metazoa</taxon>
        <taxon>Spiralia</taxon>
        <taxon>Lophotrochozoa</taxon>
        <taxon>Platyhelminthes</taxon>
        <taxon>Monogenea</taxon>
        <taxon>Polyopisthocotylea</taxon>
        <taxon>Polystomatidea</taxon>
        <taxon>Polystomatidae</taxon>
        <taxon>Protopolystoma</taxon>
    </lineage>
</organism>
<keyword evidence="2" id="KW-1185">Reference proteome</keyword>
<dbReference type="AlphaFoldDB" id="A0A448WWP2"/>